<dbReference type="InterPro" id="IPR036572">
    <property type="entry name" value="Doublecortin_dom_sf"/>
</dbReference>
<dbReference type="GO" id="GO:0005815">
    <property type="term" value="C:microtubule organizing center"/>
    <property type="evidence" value="ECO:0007669"/>
    <property type="project" value="TreeGrafter"/>
</dbReference>
<dbReference type="CDD" id="cd17071">
    <property type="entry name" value="DCX1_DCDC2_like"/>
    <property type="match status" value="1"/>
</dbReference>
<dbReference type="PROSITE" id="PS50309">
    <property type="entry name" value="DC"/>
    <property type="match status" value="2"/>
</dbReference>
<dbReference type="Pfam" id="PF03607">
    <property type="entry name" value="DCX"/>
    <property type="match status" value="2"/>
</dbReference>
<dbReference type="FunFam" id="3.10.20.230:FF:000004">
    <property type="entry name" value="Doublecortin domain containing 2"/>
    <property type="match status" value="1"/>
</dbReference>
<evidence type="ECO:0000256" key="2">
    <source>
        <dbReference type="SAM" id="MobiDB-lite"/>
    </source>
</evidence>
<proteinExistence type="predicted"/>
<feature type="compositionally biased region" description="Polar residues" evidence="2">
    <location>
        <begin position="293"/>
        <end position="310"/>
    </location>
</feature>
<keyword evidence="5" id="KW-1185">Reference proteome</keyword>
<dbReference type="OrthoDB" id="1738954at2759"/>
<protein>
    <submittedName>
        <fullName evidence="4">Doublecortin domain-containing protein 2</fullName>
    </submittedName>
</protein>
<organism evidence="4 5">
    <name type="scientific">Anabarilius grahami</name>
    <name type="common">Kanglang fish</name>
    <name type="synonym">Barilius grahami</name>
    <dbReference type="NCBI Taxonomy" id="495550"/>
    <lineage>
        <taxon>Eukaryota</taxon>
        <taxon>Metazoa</taxon>
        <taxon>Chordata</taxon>
        <taxon>Craniata</taxon>
        <taxon>Vertebrata</taxon>
        <taxon>Euteleostomi</taxon>
        <taxon>Actinopterygii</taxon>
        <taxon>Neopterygii</taxon>
        <taxon>Teleostei</taxon>
        <taxon>Ostariophysi</taxon>
        <taxon>Cypriniformes</taxon>
        <taxon>Xenocyprididae</taxon>
        <taxon>Xenocypridinae</taxon>
        <taxon>Xenocypridinae incertae sedis</taxon>
        <taxon>Anabarilius</taxon>
    </lineage>
</organism>
<dbReference type="AlphaFoldDB" id="A0A3N0Y1K4"/>
<feature type="region of interest" description="Disordered" evidence="2">
    <location>
        <begin position="275"/>
        <end position="315"/>
    </location>
</feature>
<feature type="compositionally biased region" description="Basic and acidic residues" evidence="2">
    <location>
        <begin position="281"/>
        <end position="291"/>
    </location>
</feature>
<comment type="caution">
    <text evidence="4">The sequence shown here is derived from an EMBL/GenBank/DDBJ whole genome shotgun (WGS) entry which is preliminary data.</text>
</comment>
<sequence length="330" mass="36728">MSGRGFHSQLPLTKTVTVFRNGDAFYPGRRVVINQRQSYTFDSFLNTVTRGITAPFGAVRNIYTPNKGHRVVNLEQLVHGERYVAAGPERLKKLDVFTNGDILVPPARVLIPKHTLASWENVLAMVTEKVHLRSGAVHRLCMLNGKPLRGAYELQNNHCYVAVGAERFRSLPYHLAPSKGVIHSLTDVINNGILPALKKGKQDRTLFAKPGVDIGGSVFFAKQPGQGSKIPDLFATPEKSVFRATDKRNEAVVASEVLEDENMKVDLPIEQMEVKEVEEEQNSHKDPRPESGGDSSSKNFPTHLNSSPYRTNKVKENLVCTLEMPSQHRV</sequence>
<dbReference type="Proteomes" id="UP000281406">
    <property type="component" value="Unassembled WGS sequence"/>
</dbReference>
<evidence type="ECO:0000313" key="5">
    <source>
        <dbReference type="Proteomes" id="UP000281406"/>
    </source>
</evidence>
<feature type="domain" description="Doublecortin" evidence="3">
    <location>
        <begin position="92"/>
        <end position="174"/>
    </location>
</feature>
<evidence type="ECO:0000313" key="4">
    <source>
        <dbReference type="EMBL" id="ROL18720.1"/>
    </source>
</evidence>
<dbReference type="InterPro" id="IPR003533">
    <property type="entry name" value="Doublecortin_dom"/>
</dbReference>
<gene>
    <name evidence="4" type="ORF">DPX16_7031</name>
</gene>
<name>A0A3N0Y1K4_ANAGA</name>
<evidence type="ECO:0000259" key="3">
    <source>
        <dbReference type="PROSITE" id="PS50309"/>
    </source>
</evidence>
<keyword evidence="1" id="KW-0677">Repeat</keyword>
<feature type="domain" description="Doublecortin" evidence="3">
    <location>
        <begin position="14"/>
        <end position="97"/>
    </location>
</feature>
<dbReference type="SMART" id="SM00537">
    <property type="entry name" value="DCX"/>
    <property type="match status" value="2"/>
</dbReference>
<dbReference type="EMBL" id="RJVU01053975">
    <property type="protein sequence ID" value="ROL18720.1"/>
    <property type="molecule type" value="Genomic_DNA"/>
</dbReference>
<evidence type="ECO:0000256" key="1">
    <source>
        <dbReference type="ARBA" id="ARBA00022737"/>
    </source>
</evidence>
<dbReference type="SUPFAM" id="SSF89837">
    <property type="entry name" value="Doublecortin (DC)"/>
    <property type="match status" value="2"/>
</dbReference>
<accession>A0A3N0Y1K4</accession>
<dbReference type="GO" id="GO:0035556">
    <property type="term" value="P:intracellular signal transduction"/>
    <property type="evidence" value="ECO:0007669"/>
    <property type="project" value="InterPro"/>
</dbReference>
<dbReference type="Gene3D" id="3.10.20.230">
    <property type="entry name" value="Doublecortin domain"/>
    <property type="match status" value="2"/>
</dbReference>
<reference evidence="4 5" key="1">
    <citation type="submission" date="2018-10" db="EMBL/GenBank/DDBJ databases">
        <title>Genome assembly for a Yunnan-Guizhou Plateau 3E fish, Anabarilius grahami (Regan), and its evolutionary and genetic applications.</title>
        <authorList>
            <person name="Jiang W."/>
        </authorList>
    </citation>
    <scope>NUCLEOTIDE SEQUENCE [LARGE SCALE GENOMIC DNA]</scope>
    <source>
        <strain evidence="4">AG-KIZ</strain>
        <tissue evidence="4">Muscle</tissue>
    </source>
</reference>
<dbReference type="PANTHER" id="PTHR23004:SF9">
    <property type="entry name" value="DOUBLECORTIN DOMAIN-CONTAINING PROTEIN 2C"/>
    <property type="match status" value="1"/>
</dbReference>
<dbReference type="PANTHER" id="PTHR23004">
    <property type="entry name" value="DOUBLECORTIN DOMAIN CONTAINING 2"/>
    <property type="match status" value="1"/>
</dbReference>
<dbReference type="GO" id="GO:0005874">
    <property type="term" value="C:microtubule"/>
    <property type="evidence" value="ECO:0007669"/>
    <property type="project" value="TreeGrafter"/>
</dbReference>